<dbReference type="STRING" id="572480.Arnit_1708"/>
<protein>
    <submittedName>
        <fullName evidence="1">Uncharacterized protein</fullName>
    </submittedName>
</protein>
<dbReference type="EMBL" id="CP001999">
    <property type="protein sequence ID" value="ADG93362.1"/>
    <property type="molecule type" value="Genomic_DNA"/>
</dbReference>
<name>D5UZZ3_ARCNC</name>
<reference evidence="1 2" key="1">
    <citation type="journal article" date="2010" name="Stand. Genomic Sci.">
        <title>Complete genome sequence of Arcobacter nitrofigilis type strain (CI).</title>
        <authorList>
            <person name="Pati A."/>
            <person name="Gronow S."/>
            <person name="Lapidus A."/>
            <person name="Copeland A."/>
            <person name="Glavina Del Rio T."/>
            <person name="Nolan M."/>
            <person name="Lucas S."/>
            <person name="Tice H."/>
            <person name="Cheng J.F."/>
            <person name="Han C."/>
            <person name="Chertkov O."/>
            <person name="Bruce D."/>
            <person name="Tapia R."/>
            <person name="Goodwin L."/>
            <person name="Pitluck S."/>
            <person name="Liolios K."/>
            <person name="Ivanova N."/>
            <person name="Mavromatis K."/>
            <person name="Chen A."/>
            <person name="Palaniappan K."/>
            <person name="Land M."/>
            <person name="Hauser L."/>
            <person name="Chang Y.J."/>
            <person name="Jeffries C.D."/>
            <person name="Detter J.C."/>
            <person name="Rohde M."/>
            <person name="Goker M."/>
            <person name="Bristow J."/>
            <person name="Eisen J.A."/>
            <person name="Markowitz V."/>
            <person name="Hugenholtz P."/>
            <person name="Klenk H.P."/>
            <person name="Kyrpides N.C."/>
        </authorList>
    </citation>
    <scope>NUCLEOTIDE SEQUENCE [LARGE SCALE GENOMIC DNA]</scope>
    <source>
        <strain evidence="2">ATCC 33309 / DSM 7299 / CCUG 15893 / LMG 7604 / NCTC 12251 / CI</strain>
    </source>
</reference>
<gene>
    <name evidence="1" type="ordered locus">Arnit_1708</name>
</gene>
<proteinExistence type="predicted"/>
<accession>D5UZZ3</accession>
<evidence type="ECO:0000313" key="1">
    <source>
        <dbReference type="EMBL" id="ADG93362.1"/>
    </source>
</evidence>
<dbReference type="HOGENOM" id="CLU_2713591_0_0_7"/>
<evidence type="ECO:0000313" key="2">
    <source>
        <dbReference type="Proteomes" id="UP000000939"/>
    </source>
</evidence>
<dbReference type="AlphaFoldDB" id="D5UZZ3"/>
<sequence length="72" mass="8578">MELLQSILDYIAVPLYLWIWWTDRKIVKLEAQKITNEDLAKIYKEIKEMNANFNNNFITQKSCDFRHGVKGS</sequence>
<dbReference type="Proteomes" id="UP000000939">
    <property type="component" value="Chromosome"/>
</dbReference>
<dbReference type="RefSeq" id="WP_013135507.1">
    <property type="nucleotide sequence ID" value="NC_014166.1"/>
</dbReference>
<dbReference type="OrthoDB" id="9965896at2"/>
<dbReference type="KEGG" id="ant:Arnit_1708"/>
<keyword evidence="2" id="KW-1185">Reference proteome</keyword>
<organism evidence="1 2">
    <name type="scientific">Arcobacter nitrofigilis (strain ATCC 33309 / DSM 7299 / CCUG 15893 / LMG 7604 / NCTC 12251 / CI)</name>
    <name type="common">Campylobacter nitrofigilis</name>
    <dbReference type="NCBI Taxonomy" id="572480"/>
    <lineage>
        <taxon>Bacteria</taxon>
        <taxon>Pseudomonadati</taxon>
        <taxon>Campylobacterota</taxon>
        <taxon>Epsilonproteobacteria</taxon>
        <taxon>Campylobacterales</taxon>
        <taxon>Arcobacteraceae</taxon>
        <taxon>Arcobacter</taxon>
    </lineage>
</organism>